<dbReference type="InterPro" id="IPR001713">
    <property type="entry name" value="Prot_inh_stefin"/>
</dbReference>
<keyword evidence="4" id="KW-0646">Protease inhibitor</keyword>
<dbReference type="SUPFAM" id="SSF54403">
    <property type="entry name" value="Cystatin/monellin"/>
    <property type="match status" value="1"/>
</dbReference>
<keyword evidence="8" id="KW-1185">Reference proteome</keyword>
<dbReference type="Pfam" id="PF00031">
    <property type="entry name" value="Cystatin"/>
    <property type="match status" value="1"/>
</dbReference>
<dbReference type="PANTHER" id="PTHR11414:SF21">
    <property type="entry name" value="CYSTATIN 14A, TANDEM DUPLICATE 1-RELATED"/>
    <property type="match status" value="1"/>
</dbReference>
<evidence type="ECO:0000313" key="7">
    <source>
        <dbReference type="EMBL" id="KAF4073495.1"/>
    </source>
</evidence>
<dbReference type="AlphaFoldDB" id="A0A7J5ZSD2"/>
<comment type="subcellular location">
    <subcellularLocation>
        <location evidence="1">Cytoplasm</location>
    </subcellularLocation>
</comment>
<evidence type="ECO:0000313" key="8">
    <source>
        <dbReference type="Proteomes" id="UP000593565"/>
    </source>
</evidence>
<evidence type="ECO:0000256" key="3">
    <source>
        <dbReference type="ARBA" id="ARBA00022490"/>
    </source>
</evidence>
<keyword evidence="3" id="KW-0963">Cytoplasm</keyword>
<accession>A0A7J5ZSD2</accession>
<comment type="similarity">
    <text evidence="2">Belongs to the cystatin family.</text>
</comment>
<feature type="domain" description="Cystatin" evidence="6">
    <location>
        <begin position="29"/>
        <end position="81"/>
    </location>
</feature>
<organism evidence="7 8">
    <name type="scientific">Ameiurus melas</name>
    <name type="common">Black bullhead</name>
    <name type="synonym">Silurus melas</name>
    <dbReference type="NCBI Taxonomy" id="219545"/>
    <lineage>
        <taxon>Eukaryota</taxon>
        <taxon>Metazoa</taxon>
        <taxon>Chordata</taxon>
        <taxon>Craniata</taxon>
        <taxon>Vertebrata</taxon>
        <taxon>Euteleostomi</taxon>
        <taxon>Actinopterygii</taxon>
        <taxon>Neopterygii</taxon>
        <taxon>Teleostei</taxon>
        <taxon>Ostariophysi</taxon>
        <taxon>Siluriformes</taxon>
        <taxon>Ictaluridae</taxon>
        <taxon>Ameiurus</taxon>
    </lineage>
</organism>
<dbReference type="Proteomes" id="UP000593565">
    <property type="component" value="Unassembled WGS sequence"/>
</dbReference>
<keyword evidence="5" id="KW-0789">Thiol protease inhibitor</keyword>
<comment type="caution">
    <text evidence="7">The sequence shown here is derived from an EMBL/GenBank/DDBJ whole genome shotgun (WGS) entry which is preliminary data.</text>
</comment>
<dbReference type="Gene3D" id="3.10.450.10">
    <property type="match status" value="1"/>
</dbReference>
<evidence type="ECO:0000256" key="5">
    <source>
        <dbReference type="ARBA" id="ARBA00022704"/>
    </source>
</evidence>
<dbReference type="EMBL" id="JAAGNN010000023">
    <property type="protein sequence ID" value="KAF4073495.1"/>
    <property type="molecule type" value="Genomic_DNA"/>
</dbReference>
<evidence type="ECO:0000259" key="6">
    <source>
        <dbReference type="Pfam" id="PF00031"/>
    </source>
</evidence>
<dbReference type="InterPro" id="IPR046350">
    <property type="entry name" value="Cystatin_sf"/>
</dbReference>
<dbReference type="GO" id="GO:0004869">
    <property type="term" value="F:cysteine-type endopeptidase inhibitor activity"/>
    <property type="evidence" value="ECO:0007669"/>
    <property type="project" value="UniProtKB-KW"/>
</dbReference>
<name>A0A7J5ZSD2_AMEME</name>
<dbReference type="PANTHER" id="PTHR11414">
    <property type="entry name" value="CYSTATIN FAMILY MEMBER"/>
    <property type="match status" value="1"/>
</dbReference>
<reference evidence="7 8" key="1">
    <citation type="submission" date="2020-02" db="EMBL/GenBank/DDBJ databases">
        <title>A chromosome-scale genome assembly of the black bullhead catfish (Ameiurus melas).</title>
        <authorList>
            <person name="Wen M."/>
            <person name="Zham M."/>
            <person name="Cabau C."/>
            <person name="Klopp C."/>
            <person name="Donnadieu C."/>
            <person name="Roques C."/>
            <person name="Bouchez O."/>
            <person name="Lampietro C."/>
            <person name="Jouanno E."/>
            <person name="Herpin A."/>
            <person name="Louis A."/>
            <person name="Berthelot C."/>
            <person name="Parey E."/>
            <person name="Roest-Crollius H."/>
            <person name="Braasch I."/>
            <person name="Postlethwait J."/>
            <person name="Robinson-Rechavi M."/>
            <person name="Echchiki A."/>
            <person name="Begum T."/>
            <person name="Montfort J."/>
            <person name="Schartl M."/>
            <person name="Bobe J."/>
            <person name="Guiguen Y."/>
        </authorList>
    </citation>
    <scope>NUCLEOTIDE SEQUENCE [LARGE SCALE GENOMIC DNA]</scope>
    <source>
        <strain evidence="7">M_S1</strain>
        <tissue evidence="7">Blood</tissue>
    </source>
</reference>
<evidence type="ECO:0000256" key="4">
    <source>
        <dbReference type="ARBA" id="ARBA00022690"/>
    </source>
</evidence>
<sequence length="99" mass="10982">MCTTTQMPGGWSEWKNVDQPVKKICELLKHEAESKSKKFPAYVPLNYRSQTVAGTNYEIKVFVGNDSCLFLSAFQGLGPEPKPVLKKTTVLPLPGISTH</sequence>
<evidence type="ECO:0000256" key="2">
    <source>
        <dbReference type="ARBA" id="ARBA00009403"/>
    </source>
</evidence>
<evidence type="ECO:0000256" key="1">
    <source>
        <dbReference type="ARBA" id="ARBA00004496"/>
    </source>
</evidence>
<proteinExistence type="inferred from homology"/>
<dbReference type="InterPro" id="IPR000010">
    <property type="entry name" value="Cystatin_dom"/>
</dbReference>
<dbReference type="GO" id="GO:0005829">
    <property type="term" value="C:cytosol"/>
    <property type="evidence" value="ECO:0007669"/>
    <property type="project" value="TreeGrafter"/>
</dbReference>
<gene>
    <name evidence="7" type="ORF">AMELA_G00243930</name>
</gene>
<protein>
    <recommendedName>
        <fullName evidence="6">Cystatin domain-containing protein</fullName>
    </recommendedName>
</protein>